<sequence>ALYNLHSLIQECKTMLPRPHSNTSHSPKNILSTETVNKTKSFINLMGERHGEALAVQKYTQKKTDRQIIVTYEKHDNVLLPSHYSYDRLLAIYNLMNSNNLIKSHNTFKKIWKSDPTLNVELPHDSQQPGKWYYLLLLKAYQFGLVDEEVKYHFQIKGHTRNSVDHGFGLTKREYAILEIWCMNQLAEVIEKSASNNMP</sequence>
<protein>
    <submittedName>
        <fullName evidence="1">4759_t:CDS:1</fullName>
    </submittedName>
</protein>
<keyword evidence="2" id="KW-1185">Reference proteome</keyword>
<dbReference type="Proteomes" id="UP000789396">
    <property type="component" value="Unassembled WGS sequence"/>
</dbReference>
<gene>
    <name evidence="1" type="ORF">RFULGI_LOCUS16201</name>
</gene>
<name>A0A9N9P297_9GLOM</name>
<feature type="non-terminal residue" evidence="1">
    <location>
        <position position="199"/>
    </location>
</feature>
<feature type="non-terminal residue" evidence="1">
    <location>
        <position position="1"/>
    </location>
</feature>
<dbReference type="OrthoDB" id="2384130at2759"/>
<organism evidence="1 2">
    <name type="scientific">Racocetra fulgida</name>
    <dbReference type="NCBI Taxonomy" id="60492"/>
    <lineage>
        <taxon>Eukaryota</taxon>
        <taxon>Fungi</taxon>
        <taxon>Fungi incertae sedis</taxon>
        <taxon>Mucoromycota</taxon>
        <taxon>Glomeromycotina</taxon>
        <taxon>Glomeromycetes</taxon>
        <taxon>Diversisporales</taxon>
        <taxon>Gigasporaceae</taxon>
        <taxon>Racocetra</taxon>
    </lineage>
</organism>
<evidence type="ECO:0000313" key="1">
    <source>
        <dbReference type="EMBL" id="CAG8785427.1"/>
    </source>
</evidence>
<dbReference type="AlphaFoldDB" id="A0A9N9P297"/>
<evidence type="ECO:0000313" key="2">
    <source>
        <dbReference type="Proteomes" id="UP000789396"/>
    </source>
</evidence>
<dbReference type="PANTHER" id="PTHR34415:SF1">
    <property type="entry name" value="INTEGRASE CATALYTIC DOMAIN-CONTAINING PROTEIN"/>
    <property type="match status" value="1"/>
</dbReference>
<proteinExistence type="predicted"/>
<accession>A0A9N9P297</accession>
<reference evidence="1" key="1">
    <citation type="submission" date="2021-06" db="EMBL/GenBank/DDBJ databases">
        <authorList>
            <person name="Kallberg Y."/>
            <person name="Tangrot J."/>
            <person name="Rosling A."/>
        </authorList>
    </citation>
    <scope>NUCLEOTIDE SEQUENCE</scope>
    <source>
        <strain evidence="1">IN212</strain>
    </source>
</reference>
<dbReference type="EMBL" id="CAJVPZ010056218">
    <property type="protein sequence ID" value="CAG8785427.1"/>
    <property type="molecule type" value="Genomic_DNA"/>
</dbReference>
<comment type="caution">
    <text evidence="1">The sequence shown here is derived from an EMBL/GenBank/DDBJ whole genome shotgun (WGS) entry which is preliminary data.</text>
</comment>
<dbReference type="PANTHER" id="PTHR34415">
    <property type="entry name" value="INTEGRASE CATALYTIC DOMAIN-CONTAINING PROTEIN"/>
    <property type="match status" value="1"/>
</dbReference>